<comment type="catalytic activity">
    <reaction evidence="24">
        <text>K(+)(in) + L-glutamate(out) + 3 Na(+)(out) + H(+)(out) = K(+)(out) + L-glutamate(in) + 3 Na(+)(in) + H(+)(in)</text>
        <dbReference type="Rhea" id="RHEA:70699"/>
        <dbReference type="ChEBI" id="CHEBI:15378"/>
        <dbReference type="ChEBI" id="CHEBI:29101"/>
        <dbReference type="ChEBI" id="CHEBI:29103"/>
        <dbReference type="ChEBI" id="CHEBI:29985"/>
    </reaction>
</comment>
<dbReference type="InterPro" id="IPR018107">
    <property type="entry name" value="Na-dicarboxylate_symporter_CS"/>
</dbReference>
<dbReference type="GO" id="GO:0046872">
    <property type="term" value="F:metal ion binding"/>
    <property type="evidence" value="ECO:0007669"/>
    <property type="project" value="UniProtKB-KW"/>
</dbReference>
<feature type="transmembrane region" description="Helical" evidence="28">
    <location>
        <begin position="55"/>
        <end position="75"/>
    </location>
</feature>
<dbReference type="Proteomes" id="UP001501940">
    <property type="component" value="Chromosome 23"/>
</dbReference>
<evidence type="ECO:0000256" key="1">
    <source>
        <dbReference type="ARBA" id="ARBA00004146"/>
    </source>
</evidence>
<evidence type="ECO:0000256" key="16">
    <source>
        <dbReference type="ARBA" id="ARBA00023018"/>
    </source>
</evidence>
<evidence type="ECO:0000256" key="14">
    <source>
        <dbReference type="ARBA" id="ARBA00022970"/>
    </source>
</evidence>
<reference evidence="29" key="2">
    <citation type="submission" date="2025-08" db="UniProtKB">
        <authorList>
            <consortium name="Ensembl"/>
        </authorList>
    </citation>
    <scope>IDENTIFICATION</scope>
</reference>
<keyword evidence="17" id="KW-0915">Sodium</keyword>
<keyword evidence="8" id="KW-0771">Synaptosome</keyword>
<comment type="catalytic activity">
    <reaction evidence="27">
        <text>K(+)(in) + L-cysteine(out) + 3 Na(+)(out) + H(+)(out) = K(+)(out) + L-cysteine(in) + 3 Na(+)(in) + H(+)(in)</text>
        <dbReference type="Rhea" id="RHEA:82559"/>
        <dbReference type="ChEBI" id="CHEBI:15378"/>
        <dbReference type="ChEBI" id="CHEBI:29101"/>
        <dbReference type="ChEBI" id="CHEBI:29103"/>
        <dbReference type="ChEBI" id="CHEBI:35235"/>
    </reaction>
</comment>
<evidence type="ECO:0000313" key="29">
    <source>
        <dbReference type="Ensembl" id="ENSAOCP00000005343.2"/>
    </source>
</evidence>
<keyword evidence="13" id="KW-0630">Potassium</keyword>
<evidence type="ECO:0000256" key="3">
    <source>
        <dbReference type="ARBA" id="ARBA00004424"/>
    </source>
</evidence>
<dbReference type="GO" id="GO:0005313">
    <property type="term" value="F:L-glutamate transmembrane transporter activity"/>
    <property type="evidence" value="ECO:0007669"/>
    <property type="project" value="TreeGrafter"/>
</dbReference>
<keyword evidence="14" id="KW-0029">Amino-acid transport</keyword>
<keyword evidence="20" id="KW-0868">Chloride</keyword>
<evidence type="ECO:0000256" key="7">
    <source>
        <dbReference type="ARBA" id="ARBA00022553"/>
    </source>
</evidence>
<keyword evidence="9 28" id="KW-0812">Transmembrane</keyword>
<feature type="transmembrane region" description="Helical" evidence="28">
    <location>
        <begin position="228"/>
        <end position="249"/>
    </location>
</feature>
<dbReference type="GO" id="GO:0016324">
    <property type="term" value="C:apical plasma membrane"/>
    <property type="evidence" value="ECO:0007669"/>
    <property type="project" value="UniProtKB-SubCell"/>
</dbReference>
<protein>
    <recommendedName>
        <fullName evidence="28">Amino acid transporter</fullName>
    </recommendedName>
</protein>
<dbReference type="OMA" id="ICSFVVP"/>
<evidence type="ECO:0000256" key="13">
    <source>
        <dbReference type="ARBA" id="ARBA00022958"/>
    </source>
</evidence>
<evidence type="ECO:0000256" key="19">
    <source>
        <dbReference type="ARBA" id="ARBA00023180"/>
    </source>
</evidence>
<evidence type="ECO:0000256" key="15">
    <source>
        <dbReference type="ARBA" id="ARBA00022989"/>
    </source>
</evidence>
<evidence type="ECO:0000256" key="10">
    <source>
        <dbReference type="ARBA" id="ARBA00022723"/>
    </source>
</evidence>
<comment type="function">
    <text evidence="23">Sodium-dependent, high-affinity amino acid transporter that mediates the uptake of L-glutamate and also L-aspartate and D-aspartate. Can also transport L-cysteine. Functions as a symporter that transports one amino acid molecule together with two or three Na(+) ions and one proton, in parallel with the counter-transport of one K(+) ion. Mediates Cl(-) flux that is not coupled to amino acid transport; this avoids the accumulation of negative charges due to aspartate and Na(+) symport. Plays an important role in L-glutamate and L-aspartate reabsorption in renal tubuli. Plays a redundant role in the rapid removal of released glutamate from the synaptic cleft, which is essential for terminating the postsynaptic action of glutamate. Contributes to glutathione biosynthesis and protection against oxidative stress via its role in L-glutamate and L-cysteine transport. Negatively regulated by ARL6IP5.</text>
</comment>
<keyword evidence="7" id="KW-0597">Phosphoprotein</keyword>
<keyword evidence="18 28" id="KW-0472">Membrane</keyword>
<evidence type="ECO:0000256" key="26">
    <source>
        <dbReference type="ARBA" id="ARBA00049118"/>
    </source>
</evidence>
<evidence type="ECO:0000256" key="25">
    <source>
        <dbReference type="ARBA" id="ARBA00048715"/>
    </source>
</evidence>
<proteinExistence type="inferred from homology"/>
<keyword evidence="30" id="KW-1185">Reference proteome</keyword>
<feature type="transmembrane region" description="Helical" evidence="28">
    <location>
        <begin position="87"/>
        <end position="109"/>
    </location>
</feature>
<comment type="catalytic activity">
    <reaction evidence="25">
        <text>K(+)(in) + L-aspartate(out) + 3 Na(+)(out) + H(+)(out) = K(+)(out) + L-aspartate(in) + 3 Na(+)(in) + H(+)(in)</text>
        <dbReference type="Rhea" id="RHEA:70851"/>
        <dbReference type="ChEBI" id="CHEBI:15378"/>
        <dbReference type="ChEBI" id="CHEBI:29101"/>
        <dbReference type="ChEBI" id="CHEBI:29103"/>
        <dbReference type="ChEBI" id="CHEBI:29991"/>
    </reaction>
</comment>
<accession>A0A3Q1AVR2</accession>
<dbReference type="SUPFAM" id="SSF118215">
    <property type="entry name" value="Proton glutamate symport protein"/>
    <property type="match status" value="1"/>
</dbReference>
<dbReference type="GO" id="GO:0043005">
    <property type="term" value="C:neuron projection"/>
    <property type="evidence" value="ECO:0007669"/>
    <property type="project" value="UniProtKB-KW"/>
</dbReference>
<dbReference type="PROSITE" id="PS00714">
    <property type="entry name" value="NA_DICARBOXYL_SYMP_2"/>
    <property type="match status" value="1"/>
</dbReference>
<feature type="transmembrane region" description="Helical" evidence="28">
    <location>
        <begin position="261"/>
        <end position="287"/>
    </location>
</feature>
<evidence type="ECO:0000256" key="2">
    <source>
        <dbReference type="ARBA" id="ARBA00004414"/>
    </source>
</evidence>
<dbReference type="Gene3D" id="1.10.3860.10">
    <property type="entry name" value="Sodium:dicarboxylate symporter"/>
    <property type="match status" value="1"/>
</dbReference>
<reference evidence="29" key="3">
    <citation type="submission" date="2025-09" db="UniProtKB">
        <authorList>
            <consortium name="Ensembl"/>
        </authorList>
    </citation>
    <scope>IDENTIFICATION</scope>
</reference>
<reference evidence="29 30" key="1">
    <citation type="submission" date="2022-01" db="EMBL/GenBank/DDBJ databases">
        <title>A chromosome-scale genome assembly of the false clownfish, Amphiprion ocellaris.</title>
        <authorList>
            <person name="Ryu T."/>
        </authorList>
    </citation>
    <scope>NUCLEOTIDE SEQUENCE [LARGE SCALE GENOMIC DNA]</scope>
</reference>
<dbReference type="PANTHER" id="PTHR11958:SF109">
    <property type="entry name" value="EXCITATORY AMINO ACID TRANSPORTER 3"/>
    <property type="match status" value="1"/>
</dbReference>
<evidence type="ECO:0000256" key="28">
    <source>
        <dbReference type="RuleBase" id="RU361216"/>
    </source>
</evidence>
<evidence type="ECO:0000256" key="18">
    <source>
        <dbReference type="ARBA" id="ARBA00023136"/>
    </source>
</evidence>
<dbReference type="AlphaFoldDB" id="A0A3Q1AVR2"/>
<dbReference type="GeneTree" id="ENSGT00940000155397"/>
<keyword evidence="19" id="KW-0325">Glycoprotein</keyword>
<sequence>MKSIPENEQCRMSISDSSSPDVPGICLGVLVREYASLSQLDKQYFGFPGEILMRMLKLVILPLIISSMITGVAALDSEVSGKIGLRAVIYYFSTTVIAVILGIILVMTIKPGVSQTADNIDRTGTTPNVTTVDTLLDLVRNMFPENLVQACFQQVRDLEHPSSIPLSTHTEVNITKEYMIIGSYSDGINVLGLIVFCVAFGLVIGKMGEKGRILLEFFDALNEATMKLVQIIMCYMPIGILFLIAAKIIEVEDWDIFKKMGLYMVTVLSGLAIHATICLPLIFFIIVRKNPYTFTLGMAQALVTALMISSSSATLPITFRCAEENNRIDKRITRFVLPVGATINMDGTALYEAVAAIFIAQLNDFTLDVGQIVTISITATVASIGAAGVPNAGLVTMVIVLTAVGLPANDVTLIVAVDWLLDRFRTMINVLGDAYGAGIVQKLSRRELERMDLMSDVDVANPFALEATLDDEECEKKSYVNGGFTVDKTDAISFTETSQF</sequence>
<evidence type="ECO:0000256" key="17">
    <source>
        <dbReference type="ARBA" id="ARBA00023053"/>
    </source>
</evidence>
<feature type="transmembrane region" description="Helical" evidence="28">
    <location>
        <begin position="395"/>
        <end position="421"/>
    </location>
</feature>
<evidence type="ECO:0000256" key="22">
    <source>
        <dbReference type="ARBA" id="ARBA00037996"/>
    </source>
</evidence>
<dbReference type="Pfam" id="PF00375">
    <property type="entry name" value="SDF"/>
    <property type="match status" value="1"/>
</dbReference>
<keyword evidence="16" id="KW-0770">Synapse</keyword>
<dbReference type="GO" id="GO:0033229">
    <property type="term" value="F:cysteine transmembrane transporter activity"/>
    <property type="evidence" value="ECO:0007669"/>
    <property type="project" value="TreeGrafter"/>
</dbReference>
<feature type="transmembrane region" description="Helical" evidence="28">
    <location>
        <begin position="335"/>
        <end position="360"/>
    </location>
</feature>
<organism evidence="29 30">
    <name type="scientific">Amphiprion ocellaris</name>
    <name type="common">Clown anemonefish</name>
    <dbReference type="NCBI Taxonomy" id="80972"/>
    <lineage>
        <taxon>Eukaryota</taxon>
        <taxon>Metazoa</taxon>
        <taxon>Chordata</taxon>
        <taxon>Craniata</taxon>
        <taxon>Vertebrata</taxon>
        <taxon>Euteleostomi</taxon>
        <taxon>Actinopterygii</taxon>
        <taxon>Neopterygii</taxon>
        <taxon>Teleostei</taxon>
        <taxon>Neoteleostei</taxon>
        <taxon>Acanthomorphata</taxon>
        <taxon>Ovalentaria</taxon>
        <taxon>Pomacentridae</taxon>
        <taxon>Amphiprion</taxon>
    </lineage>
</organism>
<keyword evidence="10" id="KW-0479">Metal-binding</keyword>
<comment type="catalytic activity">
    <reaction evidence="26">
        <text>D-aspartate(out) + K(+)(in) + 3 Na(+)(out) + H(+)(out) = D-aspartate(in) + K(+)(out) + 3 Na(+)(in) + H(+)(in)</text>
        <dbReference type="Rhea" id="RHEA:71379"/>
        <dbReference type="ChEBI" id="CHEBI:15378"/>
        <dbReference type="ChEBI" id="CHEBI:29101"/>
        <dbReference type="ChEBI" id="CHEBI:29103"/>
        <dbReference type="ChEBI" id="CHEBI:29990"/>
    </reaction>
</comment>
<dbReference type="PANTHER" id="PTHR11958">
    <property type="entry name" value="SODIUM/DICARBOXYLATE SYMPORTER-RELATED"/>
    <property type="match status" value="1"/>
</dbReference>
<evidence type="ECO:0000256" key="9">
    <source>
        <dbReference type="ARBA" id="ARBA00022692"/>
    </source>
</evidence>
<keyword evidence="6" id="KW-1003">Cell membrane</keyword>
<evidence type="ECO:0000256" key="11">
    <source>
        <dbReference type="ARBA" id="ARBA00022753"/>
    </source>
</evidence>
<evidence type="ECO:0000256" key="24">
    <source>
        <dbReference type="ARBA" id="ARBA00047601"/>
    </source>
</evidence>
<feature type="transmembrane region" description="Helical" evidence="28">
    <location>
        <begin position="294"/>
        <end position="315"/>
    </location>
</feature>
<evidence type="ECO:0000256" key="21">
    <source>
        <dbReference type="ARBA" id="ARBA00034102"/>
    </source>
</evidence>
<evidence type="ECO:0000256" key="12">
    <source>
        <dbReference type="ARBA" id="ARBA00022847"/>
    </source>
</evidence>
<dbReference type="InterPro" id="IPR050746">
    <property type="entry name" value="DAACS"/>
</dbReference>
<keyword evidence="12 28" id="KW-0769">Symport</keyword>
<gene>
    <name evidence="29" type="primary">SLC1A1</name>
</gene>
<evidence type="ECO:0000313" key="30">
    <source>
        <dbReference type="Proteomes" id="UP001501940"/>
    </source>
</evidence>
<dbReference type="GO" id="GO:0045202">
    <property type="term" value="C:synapse"/>
    <property type="evidence" value="ECO:0007669"/>
    <property type="project" value="UniProtKB-SubCell"/>
</dbReference>
<evidence type="ECO:0000256" key="20">
    <source>
        <dbReference type="ARBA" id="ARBA00023214"/>
    </source>
</evidence>
<evidence type="ECO:0000256" key="8">
    <source>
        <dbReference type="ARBA" id="ARBA00022599"/>
    </source>
</evidence>
<dbReference type="PROSITE" id="PS00713">
    <property type="entry name" value="NA_DICARBOXYL_SYMP_1"/>
    <property type="match status" value="1"/>
</dbReference>
<dbReference type="GO" id="GO:0055038">
    <property type="term" value="C:recycling endosome membrane"/>
    <property type="evidence" value="ECO:0007669"/>
    <property type="project" value="UniProtKB-SubCell"/>
</dbReference>
<dbReference type="InterPro" id="IPR036458">
    <property type="entry name" value="Na:dicarbo_symporter_sf"/>
</dbReference>
<dbReference type="PRINTS" id="PR00173">
    <property type="entry name" value="EDTRNSPORT"/>
</dbReference>
<comment type="similarity">
    <text evidence="22">Belongs to the dicarboxylate/amino acid:cation symporter (DAACS) (TC 2.A.23) family. SLC1A1 subfamily.</text>
</comment>
<name>A0A3Q1AVR2_AMPOC</name>
<evidence type="ECO:0000256" key="6">
    <source>
        <dbReference type="ARBA" id="ARBA00022475"/>
    </source>
</evidence>
<keyword evidence="11" id="KW-0967">Endosome</keyword>
<feature type="transmembrane region" description="Helical" evidence="28">
    <location>
        <begin position="188"/>
        <end position="207"/>
    </location>
</feature>
<keyword evidence="5 28" id="KW-0813">Transport</keyword>
<dbReference type="GO" id="GO:0015501">
    <property type="term" value="F:glutamate:sodium symporter activity"/>
    <property type="evidence" value="ECO:0007669"/>
    <property type="project" value="TreeGrafter"/>
</dbReference>
<dbReference type="Ensembl" id="ENSAOCT00000006475.2">
    <property type="protein sequence ID" value="ENSAOCP00000005343.2"/>
    <property type="gene ID" value="ENSAOCG00000008874.2"/>
</dbReference>
<feature type="transmembrane region" description="Helical" evidence="28">
    <location>
        <begin position="372"/>
        <end position="389"/>
    </location>
</feature>
<comment type="subcellular location">
    <subcellularLocation>
        <location evidence="3">Apical cell membrane</location>
        <topology evidence="3">Multi-pass membrane protein</topology>
    </subcellularLocation>
    <subcellularLocation>
        <location evidence="1">Early endosome membrane</location>
    </subcellularLocation>
    <subcellularLocation>
        <location evidence="2">Late endosome membrane</location>
    </subcellularLocation>
    <subcellularLocation>
        <location evidence="28">Membrane</location>
        <topology evidence="28">Multi-pass membrane protein</topology>
    </subcellularLocation>
    <subcellularLocation>
        <location evidence="4">Recycling endosome membrane</location>
    </subcellularLocation>
    <subcellularLocation>
        <location evidence="21">Synapse</location>
        <location evidence="21">Synaptosome</location>
    </subcellularLocation>
</comment>
<keyword evidence="15 28" id="KW-1133">Transmembrane helix</keyword>
<evidence type="ECO:0000256" key="23">
    <source>
        <dbReference type="ARBA" id="ARBA00045494"/>
    </source>
</evidence>
<dbReference type="InterPro" id="IPR001991">
    <property type="entry name" value="Na-dicarboxylate_symporter"/>
</dbReference>
<evidence type="ECO:0000256" key="27">
    <source>
        <dbReference type="ARBA" id="ARBA00049885"/>
    </source>
</evidence>
<dbReference type="GO" id="GO:0031901">
    <property type="term" value="C:early endosome membrane"/>
    <property type="evidence" value="ECO:0007669"/>
    <property type="project" value="UniProtKB-SubCell"/>
</dbReference>
<dbReference type="GO" id="GO:0031902">
    <property type="term" value="C:late endosome membrane"/>
    <property type="evidence" value="ECO:0007669"/>
    <property type="project" value="UniProtKB-SubCell"/>
</dbReference>
<evidence type="ECO:0000256" key="5">
    <source>
        <dbReference type="ARBA" id="ARBA00022448"/>
    </source>
</evidence>
<evidence type="ECO:0000256" key="4">
    <source>
        <dbReference type="ARBA" id="ARBA00004565"/>
    </source>
</evidence>